<dbReference type="Pfam" id="PF00005">
    <property type="entry name" value="ABC_tran"/>
    <property type="match status" value="1"/>
</dbReference>
<dbReference type="PROSITE" id="PS50893">
    <property type="entry name" value="ABC_TRANSPORTER_2"/>
    <property type="match status" value="1"/>
</dbReference>
<evidence type="ECO:0000256" key="1">
    <source>
        <dbReference type="ARBA" id="ARBA00004141"/>
    </source>
</evidence>
<feature type="transmembrane region" description="Helical" evidence="7">
    <location>
        <begin position="567"/>
        <end position="585"/>
    </location>
</feature>
<evidence type="ECO:0000256" key="3">
    <source>
        <dbReference type="ARBA" id="ARBA00022692"/>
    </source>
</evidence>
<feature type="region of interest" description="Disordered" evidence="6">
    <location>
        <begin position="1"/>
        <end position="160"/>
    </location>
</feature>
<evidence type="ECO:0000256" key="5">
    <source>
        <dbReference type="ARBA" id="ARBA00023136"/>
    </source>
</evidence>
<keyword evidence="3 7" id="KW-0812">Transmembrane</keyword>
<organism evidence="9 10">
    <name type="scientific">Bodo saltans</name>
    <name type="common">Flagellated protozoan</name>
    <dbReference type="NCBI Taxonomy" id="75058"/>
    <lineage>
        <taxon>Eukaryota</taxon>
        <taxon>Discoba</taxon>
        <taxon>Euglenozoa</taxon>
        <taxon>Kinetoplastea</taxon>
        <taxon>Metakinetoplastina</taxon>
        <taxon>Eubodonida</taxon>
        <taxon>Bodonidae</taxon>
        <taxon>Bodo</taxon>
    </lineage>
</organism>
<dbReference type="SUPFAM" id="SSF52540">
    <property type="entry name" value="P-loop containing nucleoside triphosphate hydrolases"/>
    <property type="match status" value="1"/>
</dbReference>
<dbReference type="Pfam" id="PF01061">
    <property type="entry name" value="ABC2_membrane"/>
    <property type="match status" value="1"/>
</dbReference>
<proteinExistence type="predicted"/>
<dbReference type="OMA" id="VNCCGTH"/>
<accession>A0A0S4KMF6</accession>
<feature type="transmembrane region" description="Helical" evidence="7">
    <location>
        <begin position="533"/>
        <end position="555"/>
    </location>
</feature>
<keyword evidence="4 7" id="KW-1133">Transmembrane helix</keyword>
<feature type="compositionally biased region" description="Low complexity" evidence="6">
    <location>
        <begin position="130"/>
        <end position="160"/>
    </location>
</feature>
<feature type="transmembrane region" description="Helical" evidence="7">
    <location>
        <begin position="651"/>
        <end position="669"/>
    </location>
</feature>
<evidence type="ECO:0000313" key="9">
    <source>
        <dbReference type="EMBL" id="CUI13364.1"/>
    </source>
</evidence>
<dbReference type="InterPro" id="IPR050352">
    <property type="entry name" value="ABCG_transporters"/>
</dbReference>
<comment type="subcellular location">
    <subcellularLocation>
        <location evidence="1">Membrane</location>
        <topology evidence="1">Multi-pass membrane protein</topology>
    </subcellularLocation>
</comment>
<evidence type="ECO:0000256" key="2">
    <source>
        <dbReference type="ARBA" id="ARBA00022448"/>
    </source>
</evidence>
<dbReference type="InterPro" id="IPR013525">
    <property type="entry name" value="ABC2_TM"/>
</dbReference>
<feature type="compositionally biased region" description="Low complexity" evidence="6">
    <location>
        <begin position="10"/>
        <end position="22"/>
    </location>
</feature>
<feature type="compositionally biased region" description="Polar residues" evidence="6">
    <location>
        <begin position="29"/>
        <end position="45"/>
    </location>
</feature>
<feature type="transmembrane region" description="Helical" evidence="7">
    <location>
        <begin position="771"/>
        <end position="790"/>
    </location>
</feature>
<evidence type="ECO:0000256" key="6">
    <source>
        <dbReference type="SAM" id="MobiDB-lite"/>
    </source>
</evidence>
<dbReference type="EMBL" id="CYKH01000365">
    <property type="protein sequence ID" value="CUI13364.1"/>
    <property type="molecule type" value="Genomic_DNA"/>
</dbReference>
<evidence type="ECO:0000256" key="7">
    <source>
        <dbReference type="SAM" id="Phobius"/>
    </source>
</evidence>
<dbReference type="InterPro" id="IPR003439">
    <property type="entry name" value="ABC_transporter-like_ATP-bd"/>
</dbReference>
<dbReference type="PANTHER" id="PTHR48041">
    <property type="entry name" value="ABC TRANSPORTER G FAMILY MEMBER 28"/>
    <property type="match status" value="1"/>
</dbReference>
<name>A0A0S4KMF6_BODSA</name>
<feature type="domain" description="ABC transporter" evidence="8">
    <location>
        <begin position="189"/>
        <end position="419"/>
    </location>
</feature>
<dbReference type="GO" id="GO:0016020">
    <property type="term" value="C:membrane"/>
    <property type="evidence" value="ECO:0007669"/>
    <property type="project" value="UniProtKB-SubCell"/>
</dbReference>
<feature type="compositionally biased region" description="Low complexity" evidence="6">
    <location>
        <begin position="101"/>
        <end position="122"/>
    </location>
</feature>
<feature type="transmembrane region" description="Helical" evidence="7">
    <location>
        <begin position="681"/>
        <end position="700"/>
    </location>
</feature>
<dbReference type="GO" id="GO:0016887">
    <property type="term" value="F:ATP hydrolysis activity"/>
    <property type="evidence" value="ECO:0007669"/>
    <property type="project" value="InterPro"/>
</dbReference>
<dbReference type="Proteomes" id="UP000051952">
    <property type="component" value="Unassembled WGS sequence"/>
</dbReference>
<dbReference type="GO" id="GO:0140359">
    <property type="term" value="F:ABC-type transporter activity"/>
    <property type="evidence" value="ECO:0007669"/>
    <property type="project" value="InterPro"/>
</dbReference>
<dbReference type="GO" id="GO:0005524">
    <property type="term" value="F:ATP binding"/>
    <property type="evidence" value="ECO:0007669"/>
    <property type="project" value="InterPro"/>
</dbReference>
<sequence length="807" mass="87157">MKANGGKPVNTTSSANSSAPNSQARLMESSGNSHLNDTAAPKSTPSGGGSSSAVDVVLIPARGGPTNINNDAPTSSSSASNPPTSRGGTGGANSSSREASHQAQTQPQQQSSSQFSQQQQQPHHSRTTTGHSVSGGAAAAAVQHSSSPSNVTATSSGQYNNHNSNSNAAAAAVTLAATEEAFLTSPLTIGFDGVTVMLDSSRGHVAIEKASGLIRGGRLTGIVSCCGARGDYTLLNALAGYEECATGTILANGTPVFAPAFRKSSVLLDEDFTAMDDLTVRQNLQYAASMRVASLDSDSVDATIGLLNLESVEHRAVSRCNAYTRRRVALGKELLLRPRAIFIDQPVQGLATHEARQYLQLLRRVAQKRVVVVTLVQPRWVLLELMDDVILLEGKLVAYNGTSAALLQILHVDAEQIPDSALTSIYRLASSPECSLYESFQRLLAHHQRSSSGGDHHHHHHHGNVANPATTSDPNALVISNHAAATSPQVELFFQLCAEGRIYFDPVVRSSPNPHWQFLVLVQYSLYRVRNNVVLLSTLFAVVLIVAIILAAIYSSQTGQSGMQNRIGMIFFLVSSTFLQNMLFVETRRREFLSFLRHRAHGYYGAALYLIFTVVSTAFVRFLTSAVFTVIVYSLGNIGSGEWAYSNLRDLVAIVALTSYSTNLVVYFVTSIARTARIAHFILFALYTFDVILAGIILNVNTLPKPFQVVSLMSHVRLGYEVAVITQFVGQDFGCVKGGGNDNTTESCYTGDEYLNFLGFSEDRRWPNVELLFLLSGITVVVWYLVMVFYKPPRAAMLAAQFTKSHR</sequence>
<dbReference type="OrthoDB" id="66620at2759"/>
<gene>
    <name evidence="9" type="ORF">BSAL_63955</name>
</gene>
<feature type="compositionally biased region" description="Low complexity" evidence="6">
    <location>
        <begin position="69"/>
        <end position="85"/>
    </location>
</feature>
<dbReference type="AlphaFoldDB" id="A0A0S4KMF6"/>
<feature type="transmembrane region" description="Helical" evidence="7">
    <location>
        <begin position="606"/>
        <end position="631"/>
    </location>
</feature>
<keyword evidence="10" id="KW-1185">Reference proteome</keyword>
<keyword evidence="2" id="KW-0813">Transport</keyword>
<keyword evidence="5 7" id="KW-0472">Membrane</keyword>
<dbReference type="VEuPathDB" id="TriTrypDB:BSAL_63955"/>
<dbReference type="InterPro" id="IPR027417">
    <property type="entry name" value="P-loop_NTPase"/>
</dbReference>
<dbReference type="PANTHER" id="PTHR48041:SF91">
    <property type="entry name" value="ABC TRANSPORTER G FAMILY MEMBER 28"/>
    <property type="match status" value="1"/>
</dbReference>
<dbReference type="Gene3D" id="3.40.50.300">
    <property type="entry name" value="P-loop containing nucleotide triphosphate hydrolases"/>
    <property type="match status" value="1"/>
</dbReference>
<evidence type="ECO:0000259" key="8">
    <source>
        <dbReference type="PROSITE" id="PS50893"/>
    </source>
</evidence>
<evidence type="ECO:0000256" key="4">
    <source>
        <dbReference type="ARBA" id="ARBA00022989"/>
    </source>
</evidence>
<protein>
    <submittedName>
        <fullName evidence="9">ABC transporter, putative</fullName>
    </submittedName>
</protein>
<reference evidence="10" key="1">
    <citation type="submission" date="2015-09" db="EMBL/GenBank/DDBJ databases">
        <authorList>
            <consortium name="Pathogen Informatics"/>
        </authorList>
    </citation>
    <scope>NUCLEOTIDE SEQUENCE [LARGE SCALE GENOMIC DNA]</scope>
    <source>
        <strain evidence="10">Lake Konstanz</strain>
    </source>
</reference>
<evidence type="ECO:0000313" key="10">
    <source>
        <dbReference type="Proteomes" id="UP000051952"/>
    </source>
</evidence>